<dbReference type="InterPro" id="IPR012970">
    <property type="entry name" value="Lyase_8_alpha_N"/>
</dbReference>
<dbReference type="GO" id="GO:0005576">
    <property type="term" value="C:extracellular region"/>
    <property type="evidence" value="ECO:0007669"/>
    <property type="project" value="InterPro"/>
</dbReference>
<evidence type="ECO:0000256" key="1">
    <source>
        <dbReference type="ARBA" id="ARBA00006699"/>
    </source>
</evidence>
<dbReference type="PANTHER" id="PTHR38481">
    <property type="entry name" value="HYALURONATE LYASE"/>
    <property type="match status" value="1"/>
</dbReference>
<evidence type="ECO:0000313" key="9">
    <source>
        <dbReference type="Proteomes" id="UP000308730"/>
    </source>
</evidence>
<dbReference type="PANTHER" id="PTHR38481:SF1">
    <property type="entry name" value="HYALURONATE LYASE"/>
    <property type="match status" value="1"/>
</dbReference>
<feature type="compositionally biased region" description="Polar residues" evidence="4">
    <location>
        <begin position="717"/>
        <end position="727"/>
    </location>
</feature>
<feature type="region of interest" description="Disordered" evidence="4">
    <location>
        <begin position="693"/>
        <end position="727"/>
    </location>
</feature>
<reference evidence="8 9" key="1">
    <citation type="submission" date="2019-02" db="EMBL/GenBank/DDBJ databases">
        <title>Genome sequencing of the rare red list fungi Antrodiella citrinella (Flaviporus citrinellus).</title>
        <authorList>
            <person name="Buettner E."/>
            <person name="Kellner H."/>
        </authorList>
    </citation>
    <scope>NUCLEOTIDE SEQUENCE [LARGE SCALE GENOMIC DNA]</scope>
    <source>
        <strain evidence="8 9">DSM 108506</strain>
    </source>
</reference>
<feature type="domain" description="Polysaccharide lyase family 8 C-terminal" evidence="6">
    <location>
        <begin position="615"/>
        <end position="682"/>
    </location>
</feature>
<protein>
    <recommendedName>
        <fullName evidence="10">Polysaccharide lyase family 8 central domain-containing protein</fullName>
    </recommendedName>
</protein>
<dbReference type="AlphaFoldDB" id="A0A4S4N7C1"/>
<dbReference type="EMBL" id="SGPM01000001">
    <property type="protein sequence ID" value="THH34187.1"/>
    <property type="molecule type" value="Genomic_DNA"/>
</dbReference>
<comment type="caution">
    <text evidence="8">The sequence shown here is derived from an EMBL/GenBank/DDBJ whole genome shotgun (WGS) entry which is preliminary data.</text>
</comment>
<sequence>MTSRRLSVIVGGLENATDVPGWISTLGPDGKWPATDVDYTAGCTAQNANWPASDHWVRIENMAAAWHGGFTTPSQLVNNNDLRTSISRAMAFWFSNDFSDTACLVSGGEKACGCNTPGLWNPNWFANVILVPKLVAPTCLLLNGSLTPAELGNCTKISNRAYGTFNTGIVGGGAVTGANTLDIATIGIDNGLLTSNMTLLSDAFNRVHAEVVVQNTLRQDGIRADGSFAQHEGIIYNGNYGKDYTNDAVALEIEAADTRYQASGDSRNAFQTLIDGDQWMIYRNTLTNVLHWDFSVLGRFISLPVIDGQATAQINLNLTQIQVLGQLWGSDTLTEVYNGLTKNTTDANAGELDGNRMFYANDYMVNRGPGYVSTLRMYSSRTRNTECVNTQNPFGFHLSDGTMYTYLSGDEYEDIAAAWDWNLIPGTTVDYGATQLSCGSAGQAGLQAFVGGASDGSVGVAAMQYQNPLTKQFGWQKTWFFLSNDVQHIMIPKVTSATKAPVFSVLDQRKHDGDVVVDNAVVATGNYSNASSLWHGGVGYSFNPQGSVSLSIEVGPRTGAWTSLGSSHQPPATVDLFAAWLDHLDLTRAVSYSVFPGTTAAEFQSKLSSTTMQSINNDASVSAMTDNGVAFAVFWGSTGGSIEFPTSGAPVTVTSNGPSIVILRLSGWNVTVSDPTQTLPSLTLGFTLGSGATPSGWSSSSTSTTLNVPLPTGGTAGSSVTQPLFSS</sequence>
<dbReference type="InterPro" id="IPR008929">
    <property type="entry name" value="Chondroitin_lyas"/>
</dbReference>
<organism evidence="8 9">
    <name type="scientific">Antrodiella citrinella</name>
    <dbReference type="NCBI Taxonomy" id="2447956"/>
    <lineage>
        <taxon>Eukaryota</taxon>
        <taxon>Fungi</taxon>
        <taxon>Dikarya</taxon>
        <taxon>Basidiomycota</taxon>
        <taxon>Agaricomycotina</taxon>
        <taxon>Agaricomycetes</taxon>
        <taxon>Polyporales</taxon>
        <taxon>Steccherinaceae</taxon>
        <taxon>Antrodiella</taxon>
    </lineage>
</organism>
<dbReference type="GO" id="GO:0030246">
    <property type="term" value="F:carbohydrate binding"/>
    <property type="evidence" value="ECO:0007669"/>
    <property type="project" value="InterPro"/>
</dbReference>
<dbReference type="SUPFAM" id="SSF74650">
    <property type="entry name" value="Galactose mutarotase-like"/>
    <property type="match status" value="1"/>
</dbReference>
<dbReference type="Gene3D" id="2.70.98.10">
    <property type="match status" value="1"/>
</dbReference>
<dbReference type="InterPro" id="IPR014718">
    <property type="entry name" value="GH-type_carb-bd"/>
</dbReference>
<dbReference type="InterPro" id="IPR003159">
    <property type="entry name" value="Lyase_8_central_dom"/>
</dbReference>
<dbReference type="Pfam" id="PF02278">
    <property type="entry name" value="Lyase_8"/>
    <property type="match status" value="1"/>
</dbReference>
<feature type="compositionally biased region" description="Low complexity" evidence="4">
    <location>
        <begin position="693"/>
        <end position="705"/>
    </location>
</feature>
<evidence type="ECO:0008006" key="10">
    <source>
        <dbReference type="Google" id="ProtNLM"/>
    </source>
</evidence>
<evidence type="ECO:0000256" key="3">
    <source>
        <dbReference type="ARBA" id="ARBA00023239"/>
    </source>
</evidence>
<proteinExistence type="inferred from homology"/>
<evidence type="ECO:0000256" key="2">
    <source>
        <dbReference type="ARBA" id="ARBA00022729"/>
    </source>
</evidence>
<evidence type="ECO:0000313" key="8">
    <source>
        <dbReference type="EMBL" id="THH34187.1"/>
    </source>
</evidence>
<dbReference type="InterPro" id="IPR004103">
    <property type="entry name" value="Lyase_8_C"/>
</dbReference>
<dbReference type="InterPro" id="IPR011013">
    <property type="entry name" value="Gal_mutarotase_sf_dom"/>
</dbReference>
<dbReference type="GO" id="GO:0005975">
    <property type="term" value="P:carbohydrate metabolic process"/>
    <property type="evidence" value="ECO:0007669"/>
    <property type="project" value="InterPro"/>
</dbReference>
<dbReference type="InterPro" id="IPR038970">
    <property type="entry name" value="Lyase_8"/>
</dbReference>
<keyword evidence="2" id="KW-0732">Signal</keyword>
<name>A0A4S4N7C1_9APHY</name>
<dbReference type="SUPFAM" id="SSF49863">
    <property type="entry name" value="Hyaluronate lyase-like, C-terminal domain"/>
    <property type="match status" value="1"/>
</dbReference>
<dbReference type="Gene3D" id="1.50.10.100">
    <property type="entry name" value="Chondroitin AC/alginate lyase"/>
    <property type="match status" value="1"/>
</dbReference>
<dbReference type="SUPFAM" id="SSF48230">
    <property type="entry name" value="Chondroitin AC/alginate lyase"/>
    <property type="match status" value="1"/>
</dbReference>
<comment type="similarity">
    <text evidence="1">Belongs to the polysaccharide lyase 8 family.</text>
</comment>
<evidence type="ECO:0000259" key="6">
    <source>
        <dbReference type="Pfam" id="PF02884"/>
    </source>
</evidence>
<dbReference type="OrthoDB" id="5980780at2759"/>
<accession>A0A4S4N7C1</accession>
<evidence type="ECO:0000256" key="4">
    <source>
        <dbReference type="SAM" id="MobiDB-lite"/>
    </source>
</evidence>
<dbReference type="GO" id="GO:0016837">
    <property type="term" value="F:carbon-oxygen lyase activity, acting on polysaccharides"/>
    <property type="evidence" value="ECO:0007669"/>
    <property type="project" value="UniProtKB-ARBA"/>
</dbReference>
<keyword evidence="3" id="KW-0456">Lyase</keyword>
<dbReference type="Gene3D" id="2.60.220.10">
    <property type="entry name" value="Polysaccharide lyase family 8-like, C-terminal"/>
    <property type="match status" value="1"/>
</dbReference>
<keyword evidence="9" id="KW-1185">Reference proteome</keyword>
<evidence type="ECO:0000259" key="7">
    <source>
        <dbReference type="Pfam" id="PF08124"/>
    </source>
</evidence>
<feature type="domain" description="Polysaccharide lyase 8 N-terminal alpha-helical" evidence="7">
    <location>
        <begin position="44"/>
        <end position="306"/>
    </location>
</feature>
<dbReference type="Pfam" id="PF08124">
    <property type="entry name" value="Lyase_8_N"/>
    <property type="match status" value="1"/>
</dbReference>
<feature type="domain" description="Polysaccharide lyase family 8 central" evidence="5">
    <location>
        <begin position="355"/>
        <end position="598"/>
    </location>
</feature>
<dbReference type="Pfam" id="PF02884">
    <property type="entry name" value="Lyase_8_C"/>
    <property type="match status" value="1"/>
</dbReference>
<gene>
    <name evidence="8" type="ORF">EUX98_g65</name>
</gene>
<evidence type="ECO:0000259" key="5">
    <source>
        <dbReference type="Pfam" id="PF02278"/>
    </source>
</evidence>
<dbReference type="Proteomes" id="UP000308730">
    <property type="component" value="Unassembled WGS sequence"/>
</dbReference>
<dbReference type="InterPro" id="IPR011071">
    <property type="entry name" value="Lyase_8-like_C"/>
</dbReference>